<protein>
    <submittedName>
        <fullName evidence="3">Uncharacterized protein</fullName>
    </submittedName>
</protein>
<keyword evidence="2" id="KW-0732">Signal</keyword>
<evidence type="ECO:0000256" key="1">
    <source>
        <dbReference type="SAM" id="MobiDB-lite"/>
    </source>
</evidence>
<keyword evidence="4" id="KW-1185">Reference proteome</keyword>
<feature type="compositionally biased region" description="Acidic residues" evidence="1">
    <location>
        <begin position="222"/>
        <end position="242"/>
    </location>
</feature>
<accession>A0AAV1IZN7</accession>
<proteinExistence type="predicted"/>
<gene>
    <name evidence="3" type="ORF">LNINA_LOCUS1559</name>
</gene>
<evidence type="ECO:0000313" key="3">
    <source>
        <dbReference type="EMBL" id="CAK1541593.1"/>
    </source>
</evidence>
<sequence>MYFFKIWAFSLLCIDFLLALVDNTTETYKSTIDSLKEMVENSTSCEDLLSNYTFDQKTVIDVDWKMFFYWNYDDGPSCVFKFSPPYPVLIDRYRSELNITPPVNWNNSILFMETSTDVSAMLVSTDVLGKFRIISSTAFEVDTSYTEMAIKVVPPGYLIMLQCDFRFGFALAPYDKMPNEKNIDEAVHTLGIKSNYNKTYIYEEFIEAQLAAFEEDHLKPDDDVDDVDDDDEEGTNEYMDWE</sequence>
<dbReference type="EMBL" id="CAVLEF010000002">
    <property type="protein sequence ID" value="CAK1541593.1"/>
    <property type="molecule type" value="Genomic_DNA"/>
</dbReference>
<name>A0AAV1IZN7_9NEOP</name>
<dbReference type="AlphaFoldDB" id="A0AAV1IZN7"/>
<feature type="chain" id="PRO_5043852732" evidence="2">
    <location>
        <begin position="20"/>
        <end position="242"/>
    </location>
</feature>
<comment type="caution">
    <text evidence="3">The sequence shown here is derived from an EMBL/GenBank/DDBJ whole genome shotgun (WGS) entry which is preliminary data.</text>
</comment>
<feature type="signal peptide" evidence="2">
    <location>
        <begin position="1"/>
        <end position="19"/>
    </location>
</feature>
<evidence type="ECO:0000256" key="2">
    <source>
        <dbReference type="SAM" id="SignalP"/>
    </source>
</evidence>
<feature type="region of interest" description="Disordered" evidence="1">
    <location>
        <begin position="219"/>
        <end position="242"/>
    </location>
</feature>
<reference evidence="3 4" key="1">
    <citation type="submission" date="2023-11" db="EMBL/GenBank/DDBJ databases">
        <authorList>
            <person name="Okamura Y."/>
        </authorList>
    </citation>
    <scope>NUCLEOTIDE SEQUENCE [LARGE SCALE GENOMIC DNA]</scope>
</reference>
<dbReference type="Proteomes" id="UP001497472">
    <property type="component" value="Unassembled WGS sequence"/>
</dbReference>
<organism evidence="3 4">
    <name type="scientific">Leptosia nina</name>
    <dbReference type="NCBI Taxonomy" id="320188"/>
    <lineage>
        <taxon>Eukaryota</taxon>
        <taxon>Metazoa</taxon>
        <taxon>Ecdysozoa</taxon>
        <taxon>Arthropoda</taxon>
        <taxon>Hexapoda</taxon>
        <taxon>Insecta</taxon>
        <taxon>Pterygota</taxon>
        <taxon>Neoptera</taxon>
        <taxon>Endopterygota</taxon>
        <taxon>Lepidoptera</taxon>
        <taxon>Glossata</taxon>
        <taxon>Ditrysia</taxon>
        <taxon>Papilionoidea</taxon>
        <taxon>Pieridae</taxon>
        <taxon>Pierinae</taxon>
        <taxon>Leptosia</taxon>
    </lineage>
</organism>
<evidence type="ECO:0000313" key="4">
    <source>
        <dbReference type="Proteomes" id="UP001497472"/>
    </source>
</evidence>